<name>A0A3E1ND82_9BACT</name>
<reference evidence="1 2" key="1">
    <citation type="submission" date="2018-08" db="EMBL/GenBank/DDBJ databases">
        <title>Chitinophagaceae sp. K23C18032701, a novel bacterium isolated from forest soil.</title>
        <authorList>
            <person name="Wang C."/>
        </authorList>
    </citation>
    <scope>NUCLEOTIDE SEQUENCE [LARGE SCALE GENOMIC DNA]</scope>
    <source>
        <strain evidence="1 2">K23C18032701</strain>
    </source>
</reference>
<proteinExistence type="predicted"/>
<organism evidence="1 2">
    <name type="scientific">Deminuibacter soli</name>
    <dbReference type="NCBI Taxonomy" id="2291815"/>
    <lineage>
        <taxon>Bacteria</taxon>
        <taxon>Pseudomonadati</taxon>
        <taxon>Bacteroidota</taxon>
        <taxon>Chitinophagia</taxon>
        <taxon>Chitinophagales</taxon>
        <taxon>Chitinophagaceae</taxon>
        <taxon>Deminuibacter</taxon>
    </lineage>
</organism>
<sequence length="128" mass="15135">MLNMVNAIKEKYHEFGDAKIERIEYRLEGEQSKYYMLSIYLVCFNWPSEKWENVRLDFWDVFVFRYVDTIKLRNSVVFEAMLVEDETGIICDFYPIQVDGLGKLGEDPKSSFVVHSRTIAYEVLSPID</sequence>
<evidence type="ECO:0000313" key="2">
    <source>
        <dbReference type="Proteomes" id="UP000261284"/>
    </source>
</evidence>
<gene>
    <name evidence="1" type="ORF">DXN05_22955</name>
</gene>
<evidence type="ECO:0000313" key="1">
    <source>
        <dbReference type="EMBL" id="RFM25822.1"/>
    </source>
</evidence>
<dbReference type="AlphaFoldDB" id="A0A3E1ND82"/>
<dbReference type="Proteomes" id="UP000261284">
    <property type="component" value="Unassembled WGS sequence"/>
</dbReference>
<keyword evidence="2" id="KW-1185">Reference proteome</keyword>
<comment type="caution">
    <text evidence="1">The sequence shown here is derived from an EMBL/GenBank/DDBJ whole genome shotgun (WGS) entry which is preliminary data.</text>
</comment>
<accession>A0A3E1ND82</accession>
<protein>
    <submittedName>
        <fullName evidence="1">Uncharacterized protein</fullName>
    </submittedName>
</protein>
<dbReference type="EMBL" id="QTJU01000014">
    <property type="protein sequence ID" value="RFM25822.1"/>
    <property type="molecule type" value="Genomic_DNA"/>
</dbReference>